<dbReference type="GO" id="GO:0006000">
    <property type="term" value="P:fructose metabolic process"/>
    <property type="evidence" value="ECO:0007669"/>
    <property type="project" value="InterPro"/>
</dbReference>
<proteinExistence type="predicted"/>
<dbReference type="InterPro" id="IPR027417">
    <property type="entry name" value="P-loop_NTPase"/>
</dbReference>
<dbReference type="Gene3D" id="3.40.50.300">
    <property type="entry name" value="P-loop containing nucleotide triphosphate hydrolases"/>
    <property type="match status" value="1"/>
</dbReference>
<protein>
    <submittedName>
        <fullName evidence="5">LAFE_0F05226g1_1</fullName>
    </submittedName>
</protein>
<dbReference type="InterPro" id="IPR003094">
    <property type="entry name" value="6Pfruct_kin"/>
</dbReference>
<dbReference type="GO" id="GO:0006003">
    <property type="term" value="P:fructose 2,6-bisphosphate metabolic process"/>
    <property type="evidence" value="ECO:0007669"/>
    <property type="project" value="InterPro"/>
</dbReference>
<dbReference type="Proteomes" id="UP000190831">
    <property type="component" value="Chromosome F"/>
</dbReference>
<dbReference type="GO" id="GO:0003873">
    <property type="term" value="F:6-phosphofructo-2-kinase activity"/>
    <property type="evidence" value="ECO:0007669"/>
    <property type="project" value="InterPro"/>
</dbReference>
<keyword evidence="2" id="KW-0067">ATP-binding</keyword>
<dbReference type="OrthoDB" id="267323at2759"/>
<accession>A0A1G4MEV0</accession>
<evidence type="ECO:0000313" key="5">
    <source>
        <dbReference type="EMBL" id="SCW02383.1"/>
    </source>
</evidence>
<evidence type="ECO:0000256" key="1">
    <source>
        <dbReference type="ARBA" id="ARBA00022741"/>
    </source>
</evidence>
<sequence>MTGKLVICMVGLPARGKSFIAERVKTHYQEFYGNEESCRLFNAGKQRRQMASDEEEETVGDEAGKVSGQPLLHRTITEQGYLNLASLDAQAAHELSKRAMAVDAPKQTLFDTQNCEAVSRRDEIATATLDKMCRWLASDDSHRIGIFDATNTTRSRRRLIIDTISRFGSGYQVLFLESICNDEAVINRNILHKVYRSPDYMHVEDKAWCYLDFQSRLRNYEKVYEKCDVGTEFAIKPDNIAGIGCLKVIDLGLTLQLQGHTSRRCESELMCVLHNLYHKTASTETFSRARSFTFTRSSCSSSSSSLFSIPSLLLTNQELEFDNVSRAELEDDDEQPLEYSSLRQRKTTM</sequence>
<evidence type="ECO:0000259" key="4">
    <source>
        <dbReference type="Pfam" id="PF01591"/>
    </source>
</evidence>
<evidence type="ECO:0000313" key="6">
    <source>
        <dbReference type="Proteomes" id="UP000190831"/>
    </source>
</evidence>
<dbReference type="PRINTS" id="PR00991">
    <property type="entry name" value="6PFRUCTKNASE"/>
</dbReference>
<reference evidence="6" key="1">
    <citation type="submission" date="2016-03" db="EMBL/GenBank/DDBJ databases">
        <authorList>
            <person name="Devillers H."/>
        </authorList>
    </citation>
    <scope>NUCLEOTIDE SEQUENCE [LARGE SCALE GENOMIC DNA]</scope>
</reference>
<dbReference type="PANTHER" id="PTHR10606">
    <property type="entry name" value="6-PHOSPHOFRUCTO-2-KINASE/FRUCTOSE-2,6-BISPHOSPHATASE"/>
    <property type="match status" value="1"/>
</dbReference>
<dbReference type="STRING" id="4955.A0A1G4MEV0"/>
<dbReference type="Pfam" id="PF01591">
    <property type="entry name" value="6PF2K"/>
    <property type="match status" value="2"/>
</dbReference>
<evidence type="ECO:0000256" key="3">
    <source>
        <dbReference type="SAM" id="MobiDB-lite"/>
    </source>
</evidence>
<organism evidence="5 6">
    <name type="scientific">Lachancea fermentati</name>
    <name type="common">Zygosaccharomyces fermentati</name>
    <dbReference type="NCBI Taxonomy" id="4955"/>
    <lineage>
        <taxon>Eukaryota</taxon>
        <taxon>Fungi</taxon>
        <taxon>Dikarya</taxon>
        <taxon>Ascomycota</taxon>
        <taxon>Saccharomycotina</taxon>
        <taxon>Saccharomycetes</taxon>
        <taxon>Saccharomycetales</taxon>
        <taxon>Saccharomycetaceae</taxon>
        <taxon>Lachancea</taxon>
    </lineage>
</organism>
<feature type="region of interest" description="Disordered" evidence="3">
    <location>
        <begin position="326"/>
        <end position="349"/>
    </location>
</feature>
<name>A0A1G4MEV0_LACFM</name>
<gene>
    <name evidence="5" type="ORF">LAFE_0F05226G</name>
</gene>
<dbReference type="GO" id="GO:0004331">
    <property type="term" value="F:fructose-2,6-bisphosphate 2-phosphatase activity"/>
    <property type="evidence" value="ECO:0007669"/>
    <property type="project" value="TreeGrafter"/>
</dbReference>
<keyword evidence="6" id="KW-1185">Reference proteome</keyword>
<dbReference type="GO" id="GO:0005829">
    <property type="term" value="C:cytosol"/>
    <property type="evidence" value="ECO:0007669"/>
    <property type="project" value="TreeGrafter"/>
</dbReference>
<dbReference type="SUPFAM" id="SSF52540">
    <property type="entry name" value="P-loop containing nucleoside triphosphate hydrolases"/>
    <property type="match status" value="1"/>
</dbReference>
<dbReference type="InterPro" id="IPR013079">
    <property type="entry name" value="6Phosfructo_kin"/>
</dbReference>
<feature type="domain" description="6-phosphofructo-2-kinase" evidence="4">
    <location>
        <begin position="81"/>
        <end position="228"/>
    </location>
</feature>
<evidence type="ECO:0000256" key="2">
    <source>
        <dbReference type="ARBA" id="ARBA00022840"/>
    </source>
</evidence>
<feature type="domain" description="6-phosphofructo-2-kinase" evidence="4">
    <location>
        <begin position="3"/>
        <end position="56"/>
    </location>
</feature>
<dbReference type="GO" id="GO:0005524">
    <property type="term" value="F:ATP binding"/>
    <property type="evidence" value="ECO:0007669"/>
    <property type="project" value="UniProtKB-KW"/>
</dbReference>
<keyword evidence="1" id="KW-0547">Nucleotide-binding</keyword>
<dbReference type="EMBL" id="LT598490">
    <property type="protein sequence ID" value="SCW02383.1"/>
    <property type="molecule type" value="Genomic_DNA"/>
</dbReference>
<dbReference type="AlphaFoldDB" id="A0A1G4MEV0"/>
<dbReference type="PANTHER" id="PTHR10606:SF44">
    <property type="entry name" value="6-PHOSPHOFRUCTO 2-KINASE_FRUCTOSE 2,6-BISPHOSPHATASE LONG FORM"/>
    <property type="match status" value="1"/>
</dbReference>
<dbReference type="OMA" id="CRLFNAG"/>